<protein>
    <submittedName>
        <fullName evidence="14">Guanylate cyclase domain-containing protein</fullName>
    </submittedName>
</protein>
<dbReference type="CDD" id="cd07302">
    <property type="entry name" value="CHD"/>
    <property type="match status" value="1"/>
</dbReference>
<dbReference type="GO" id="GO:0000166">
    <property type="term" value="F:nucleotide binding"/>
    <property type="evidence" value="ECO:0007669"/>
    <property type="project" value="UniProtKB-KW"/>
</dbReference>
<dbReference type="PANTHER" id="PTHR11920">
    <property type="entry name" value="GUANYLYL CYCLASE"/>
    <property type="match status" value="1"/>
</dbReference>
<comment type="subcellular location">
    <subcellularLocation>
        <location evidence="2">Membrane</location>
    </subcellularLocation>
</comment>
<evidence type="ECO:0000259" key="11">
    <source>
        <dbReference type="PROSITE" id="PS50125"/>
    </source>
</evidence>
<organism evidence="13 14">
    <name type="scientific">Heligmosomoides polygyrus</name>
    <name type="common">Parasitic roundworm</name>
    <dbReference type="NCBI Taxonomy" id="6339"/>
    <lineage>
        <taxon>Eukaryota</taxon>
        <taxon>Metazoa</taxon>
        <taxon>Ecdysozoa</taxon>
        <taxon>Nematoda</taxon>
        <taxon>Chromadorea</taxon>
        <taxon>Rhabditida</taxon>
        <taxon>Rhabditina</taxon>
        <taxon>Rhabditomorpha</taxon>
        <taxon>Strongyloidea</taxon>
        <taxon>Heligmosomidae</taxon>
        <taxon>Heligmosomoides</taxon>
    </lineage>
</organism>
<dbReference type="GO" id="GO:0005886">
    <property type="term" value="C:plasma membrane"/>
    <property type="evidence" value="ECO:0007669"/>
    <property type="project" value="TreeGrafter"/>
</dbReference>
<keyword evidence="8" id="KW-0325">Glycoprotein</keyword>
<dbReference type="SUPFAM" id="SSF55073">
    <property type="entry name" value="Nucleotide cyclase"/>
    <property type="match status" value="1"/>
</dbReference>
<dbReference type="EMBL" id="UZAH01041964">
    <property type="protein sequence ID" value="VDP60908.1"/>
    <property type="molecule type" value="Genomic_DNA"/>
</dbReference>
<dbReference type="OrthoDB" id="60033at2759"/>
<proteinExistence type="inferred from homology"/>
<evidence type="ECO:0000313" key="14">
    <source>
        <dbReference type="WBParaSite" id="HPBE_0002709101-mRNA-1"/>
    </source>
</evidence>
<dbReference type="InterPro" id="IPR018297">
    <property type="entry name" value="A/G_cyclase_CS"/>
</dbReference>
<accession>A0A3P8FMK0</accession>
<reference evidence="14" key="2">
    <citation type="submission" date="2019-09" db="UniProtKB">
        <authorList>
            <consortium name="WormBaseParasite"/>
        </authorList>
    </citation>
    <scope>IDENTIFICATION</scope>
</reference>
<dbReference type="SMART" id="SM00044">
    <property type="entry name" value="CYCc"/>
    <property type="match status" value="1"/>
</dbReference>
<dbReference type="GO" id="GO:0035556">
    <property type="term" value="P:intracellular signal transduction"/>
    <property type="evidence" value="ECO:0007669"/>
    <property type="project" value="InterPro"/>
</dbReference>
<dbReference type="Gene3D" id="3.30.70.1230">
    <property type="entry name" value="Nucleotide cyclase"/>
    <property type="match status" value="1"/>
</dbReference>
<comment type="similarity">
    <text evidence="10">Belongs to the adenylyl cyclase class-4/guanylyl cyclase family.</text>
</comment>
<dbReference type="PROSITE" id="PS50125">
    <property type="entry name" value="GUANYLATE_CYCLASE_2"/>
    <property type="match status" value="1"/>
</dbReference>
<dbReference type="Pfam" id="PF00211">
    <property type="entry name" value="Guanylate_cyc"/>
    <property type="match status" value="1"/>
</dbReference>
<dbReference type="GO" id="GO:0004383">
    <property type="term" value="F:guanylate cyclase activity"/>
    <property type="evidence" value="ECO:0007669"/>
    <property type="project" value="UniProtKB-EC"/>
</dbReference>
<evidence type="ECO:0000256" key="10">
    <source>
        <dbReference type="RuleBase" id="RU000405"/>
    </source>
</evidence>
<evidence type="ECO:0000313" key="12">
    <source>
        <dbReference type="EMBL" id="VDP60908.1"/>
    </source>
</evidence>
<dbReference type="PROSITE" id="PS00452">
    <property type="entry name" value="GUANYLATE_CYCLASE_1"/>
    <property type="match status" value="1"/>
</dbReference>
<dbReference type="PANTHER" id="PTHR11920:SF495">
    <property type="entry name" value="RECEPTOR-TYPE GUANYLATE CYCLASE GCY-7"/>
    <property type="match status" value="1"/>
</dbReference>
<dbReference type="InterPro" id="IPR029787">
    <property type="entry name" value="Nucleotide_cyclase"/>
</dbReference>
<feature type="domain" description="Guanylate cyclase" evidence="11">
    <location>
        <begin position="25"/>
        <end position="144"/>
    </location>
</feature>
<name>A0A183GWM1_HELPZ</name>
<evidence type="ECO:0000256" key="7">
    <source>
        <dbReference type="ARBA" id="ARBA00023170"/>
    </source>
</evidence>
<sequence length="193" mass="21726">MLPRQVAELLKRGQSVEPEGFDSVTVFFCDVVKFTQLAAKCLPLQVISLLNELFSSFDQIIEEHDAYKVSLPTRNGFNHIREILEMSFCLMEYLKTFRIPALPRERVELRIGINSGPCVAGVVGLSMPRYCLFGDTVNTASRMESNGKASHIHLSDTAQKLLVEHFPGQYETVSRGDVIIKVRGIQDYHPSHS</sequence>
<dbReference type="GO" id="GO:0001653">
    <property type="term" value="F:peptide receptor activity"/>
    <property type="evidence" value="ECO:0007669"/>
    <property type="project" value="TreeGrafter"/>
</dbReference>
<dbReference type="InterPro" id="IPR001054">
    <property type="entry name" value="A/G_cyclase"/>
</dbReference>
<gene>
    <name evidence="12" type="ORF">HPBE_LOCUS27090</name>
</gene>
<evidence type="ECO:0000256" key="8">
    <source>
        <dbReference type="ARBA" id="ARBA00023180"/>
    </source>
</evidence>
<evidence type="ECO:0000256" key="3">
    <source>
        <dbReference type="ARBA" id="ARBA00022692"/>
    </source>
</evidence>
<reference evidence="12 13" key="1">
    <citation type="submission" date="2018-11" db="EMBL/GenBank/DDBJ databases">
        <authorList>
            <consortium name="Pathogen Informatics"/>
        </authorList>
    </citation>
    <scope>NUCLEOTIDE SEQUENCE [LARGE SCALE GENOMIC DNA]</scope>
</reference>
<evidence type="ECO:0000313" key="13">
    <source>
        <dbReference type="Proteomes" id="UP000050761"/>
    </source>
</evidence>
<keyword evidence="13" id="KW-1185">Reference proteome</keyword>
<comment type="catalytic activity">
    <reaction evidence="1">
        <text>GTP = 3',5'-cyclic GMP + diphosphate</text>
        <dbReference type="Rhea" id="RHEA:13665"/>
        <dbReference type="ChEBI" id="CHEBI:33019"/>
        <dbReference type="ChEBI" id="CHEBI:37565"/>
        <dbReference type="ChEBI" id="CHEBI:57746"/>
        <dbReference type="EC" id="4.6.1.2"/>
    </reaction>
</comment>
<evidence type="ECO:0000256" key="6">
    <source>
        <dbReference type="ARBA" id="ARBA00023136"/>
    </source>
</evidence>
<dbReference type="GO" id="GO:0004016">
    <property type="term" value="F:adenylate cyclase activity"/>
    <property type="evidence" value="ECO:0007669"/>
    <property type="project" value="TreeGrafter"/>
</dbReference>
<evidence type="ECO:0000256" key="2">
    <source>
        <dbReference type="ARBA" id="ARBA00004370"/>
    </source>
</evidence>
<dbReference type="WBParaSite" id="HPBE_0002709101-mRNA-1">
    <property type="protein sequence ID" value="HPBE_0002709101-mRNA-1"/>
    <property type="gene ID" value="HPBE_0002709101"/>
</dbReference>
<dbReference type="Proteomes" id="UP000050761">
    <property type="component" value="Unassembled WGS sequence"/>
</dbReference>
<evidence type="ECO:0000256" key="9">
    <source>
        <dbReference type="ARBA" id="ARBA00023239"/>
    </source>
</evidence>
<evidence type="ECO:0000256" key="5">
    <source>
        <dbReference type="ARBA" id="ARBA00022989"/>
    </source>
</evidence>
<accession>A0A183GWM1</accession>
<evidence type="ECO:0000256" key="4">
    <source>
        <dbReference type="ARBA" id="ARBA00022741"/>
    </source>
</evidence>
<keyword evidence="5" id="KW-1133">Transmembrane helix</keyword>
<keyword evidence="9 10" id="KW-0456">Lyase</keyword>
<dbReference type="FunFam" id="3.30.70.1230:FF:000030">
    <property type="entry name" value="Si:ch211-215j19.12"/>
    <property type="match status" value="1"/>
</dbReference>
<evidence type="ECO:0000256" key="1">
    <source>
        <dbReference type="ARBA" id="ARBA00001436"/>
    </source>
</evidence>
<dbReference type="InterPro" id="IPR050401">
    <property type="entry name" value="Cyclic_nucleotide_synthase"/>
</dbReference>
<keyword evidence="4" id="KW-0547">Nucleotide-binding</keyword>
<keyword evidence="6" id="KW-0472">Membrane</keyword>
<dbReference type="AlphaFoldDB" id="A0A183GWM1"/>
<dbReference type="GO" id="GO:0007168">
    <property type="term" value="P:receptor guanylyl cyclase signaling pathway"/>
    <property type="evidence" value="ECO:0007669"/>
    <property type="project" value="TreeGrafter"/>
</dbReference>
<keyword evidence="3" id="KW-0812">Transmembrane</keyword>
<keyword evidence="7" id="KW-0675">Receptor</keyword>